<evidence type="ECO:0000256" key="4">
    <source>
        <dbReference type="ARBA" id="ARBA00022692"/>
    </source>
</evidence>
<keyword evidence="6 8" id="KW-1133">Transmembrane helix</keyword>
<keyword evidence="5" id="KW-0378">Hydrolase</keyword>
<evidence type="ECO:0000256" key="3">
    <source>
        <dbReference type="ARBA" id="ARBA00022670"/>
    </source>
</evidence>
<reference evidence="9 10" key="1">
    <citation type="submission" date="2015-11" db="EMBL/GenBank/DDBJ databases">
        <title>Genome sequence of Pyrodictium occultum PL-19, a marine hyperthermophilic archaeon isolated from Volcano, Italy.</title>
        <authorList>
            <person name="Utturkar S."/>
            <person name="Huber H."/>
            <person name="Leptihn S."/>
            <person name="Brown S."/>
            <person name="Stetter K.O."/>
            <person name="Podar M."/>
        </authorList>
    </citation>
    <scope>NUCLEOTIDE SEQUENCE [LARGE SCALE GENOMIC DNA]</scope>
    <source>
        <strain evidence="9 10">PL-19</strain>
    </source>
</reference>
<dbReference type="Pfam" id="PF09721">
    <property type="entry name" value="Exosortase_EpsH"/>
    <property type="match status" value="1"/>
</dbReference>
<keyword evidence="4 8" id="KW-0812">Transmembrane</keyword>
<organism evidence="9 10">
    <name type="scientific">Pyrodictium occultum</name>
    <dbReference type="NCBI Taxonomy" id="2309"/>
    <lineage>
        <taxon>Archaea</taxon>
        <taxon>Thermoproteota</taxon>
        <taxon>Thermoprotei</taxon>
        <taxon>Desulfurococcales</taxon>
        <taxon>Pyrodictiaceae</taxon>
        <taxon>Pyrodictium</taxon>
    </lineage>
</organism>
<dbReference type="GO" id="GO:0006508">
    <property type="term" value="P:proteolysis"/>
    <property type="evidence" value="ECO:0007669"/>
    <property type="project" value="UniProtKB-KW"/>
</dbReference>
<evidence type="ECO:0000256" key="2">
    <source>
        <dbReference type="ARBA" id="ARBA00022475"/>
    </source>
</evidence>
<dbReference type="AlphaFoldDB" id="A0A0V8RVJ0"/>
<comment type="caution">
    <text evidence="9">The sequence shown here is derived from an EMBL/GenBank/DDBJ whole genome shotgun (WGS) entry which is preliminary data.</text>
</comment>
<keyword evidence="7 8" id="KW-0472">Membrane</keyword>
<evidence type="ECO:0000313" key="10">
    <source>
        <dbReference type="Proteomes" id="UP000053352"/>
    </source>
</evidence>
<dbReference type="NCBIfam" id="TIGR04178">
    <property type="entry name" value="exo_archaeo"/>
    <property type="match status" value="1"/>
</dbReference>
<feature type="transmembrane region" description="Helical" evidence="8">
    <location>
        <begin position="104"/>
        <end position="129"/>
    </location>
</feature>
<proteinExistence type="predicted"/>
<evidence type="ECO:0000256" key="7">
    <source>
        <dbReference type="ARBA" id="ARBA00023136"/>
    </source>
</evidence>
<keyword evidence="2" id="KW-1003">Cell membrane</keyword>
<dbReference type="STRING" id="2309.CF15_04475"/>
<comment type="subcellular location">
    <subcellularLocation>
        <location evidence="1">Cell membrane</location>
        <topology evidence="1">Multi-pass membrane protein</topology>
    </subcellularLocation>
</comment>
<gene>
    <name evidence="9" type="ORF">CF15_04475</name>
</gene>
<accession>A0A0V8RVJ0</accession>
<evidence type="ECO:0000313" key="9">
    <source>
        <dbReference type="EMBL" id="KSW12040.1"/>
    </source>
</evidence>
<dbReference type="GO" id="GO:0005886">
    <property type="term" value="C:plasma membrane"/>
    <property type="evidence" value="ECO:0007669"/>
    <property type="project" value="UniProtKB-SubCell"/>
</dbReference>
<keyword evidence="3" id="KW-0645">Protease</keyword>
<evidence type="ECO:0000256" key="8">
    <source>
        <dbReference type="SAM" id="Phobius"/>
    </source>
</evidence>
<name>A0A0V8RVJ0_PYROC</name>
<feature type="transmembrane region" description="Helical" evidence="8">
    <location>
        <begin position="76"/>
        <end position="97"/>
    </location>
</feature>
<evidence type="ECO:0000256" key="5">
    <source>
        <dbReference type="ARBA" id="ARBA00022801"/>
    </source>
</evidence>
<dbReference type="GO" id="GO:0008233">
    <property type="term" value="F:peptidase activity"/>
    <property type="evidence" value="ECO:0007669"/>
    <property type="project" value="UniProtKB-KW"/>
</dbReference>
<evidence type="ECO:0008006" key="11">
    <source>
        <dbReference type="Google" id="ProtNLM"/>
    </source>
</evidence>
<dbReference type="InterPro" id="IPR019127">
    <property type="entry name" value="Exosortase"/>
</dbReference>
<dbReference type="InterPro" id="IPR026392">
    <property type="entry name" value="Exo/Archaeosortase_dom"/>
</dbReference>
<evidence type="ECO:0000256" key="1">
    <source>
        <dbReference type="ARBA" id="ARBA00004651"/>
    </source>
</evidence>
<sequence length="171" mass="18067">MARPMPRLLGRLAGRAAAALAAAVLVWAAAGLAGDRPLEVEAASLSAILDLAGVSHVRVGRTIYIIRGGEVVGLRIDWHCSGLVSYTIFLAASLLLPMRLWRRLYWLTAGFLVIYLANILRILLVAAAAEKLGVEAAASMHSIAGPLLLLGSVALLLSLEAAEVIRRGGRL</sequence>
<feature type="transmembrane region" description="Helical" evidence="8">
    <location>
        <begin position="141"/>
        <end position="162"/>
    </location>
</feature>
<dbReference type="EMBL" id="LNTB01000001">
    <property type="protein sequence ID" value="KSW12040.1"/>
    <property type="molecule type" value="Genomic_DNA"/>
</dbReference>
<keyword evidence="10" id="KW-1185">Reference proteome</keyword>
<protein>
    <recommendedName>
        <fullName evidence="11">Exosortase/archaeosortase family protein</fullName>
    </recommendedName>
</protein>
<dbReference type="Proteomes" id="UP000053352">
    <property type="component" value="Unassembled WGS sequence"/>
</dbReference>
<evidence type="ECO:0000256" key="6">
    <source>
        <dbReference type="ARBA" id="ARBA00022989"/>
    </source>
</evidence>